<dbReference type="Proteomes" id="UP000176547">
    <property type="component" value="Unassembled WGS sequence"/>
</dbReference>
<comment type="caution">
    <text evidence="2">The sequence shown here is derived from an EMBL/GenBank/DDBJ whole genome shotgun (WGS) entry which is preliminary data.</text>
</comment>
<keyword evidence="1" id="KW-0472">Membrane</keyword>
<name>A0A1F5NA32_9BACT</name>
<gene>
    <name evidence="2" type="ORF">A3K06_00075</name>
</gene>
<keyword evidence="1" id="KW-0812">Transmembrane</keyword>
<dbReference type="EMBL" id="MFEG01000067">
    <property type="protein sequence ID" value="OGE74499.1"/>
    <property type="molecule type" value="Genomic_DNA"/>
</dbReference>
<sequence>MASNKGDFSEILRDPTRLQKFILPAVLLVGAGLIALGASLPSRNDSDGEASADQTLPAEWLKRYFGTADENNLKVQGPDGDPDGDGLTNWQEFYFSTDPTKLSTMGDGISDGAKVAFNINPLTGEQIYSTAYAEEITRKFIEDNQLEEFKIENIEKQVNELLNPQDINDVEIVLPDPKTLKVVNNHSPEFIDAYLQKTQEVGGDMVTSEQVLSEQLAVPNGVDATVTLTQIHETIDQLRQIEVPRDFLRMHQLIIAGLFAAAHIIDLNKNFDPQQPLENQKTILQEQNYQATVIQKIELESSAEAARLQEKYPEITAKYTKILEIPN</sequence>
<proteinExistence type="predicted"/>
<evidence type="ECO:0000256" key="1">
    <source>
        <dbReference type="SAM" id="Phobius"/>
    </source>
</evidence>
<dbReference type="AlphaFoldDB" id="A0A1F5NA32"/>
<feature type="transmembrane region" description="Helical" evidence="1">
    <location>
        <begin position="21"/>
        <end position="40"/>
    </location>
</feature>
<accession>A0A1F5NA32</accession>
<reference evidence="2 3" key="1">
    <citation type="journal article" date="2016" name="Nat. Commun.">
        <title>Thousands of microbial genomes shed light on interconnected biogeochemical processes in an aquifer system.</title>
        <authorList>
            <person name="Anantharaman K."/>
            <person name="Brown C.T."/>
            <person name="Hug L.A."/>
            <person name="Sharon I."/>
            <person name="Castelle C.J."/>
            <person name="Probst A.J."/>
            <person name="Thomas B.C."/>
            <person name="Singh A."/>
            <person name="Wilkins M.J."/>
            <person name="Karaoz U."/>
            <person name="Brodie E.L."/>
            <person name="Williams K.H."/>
            <person name="Hubbard S.S."/>
            <person name="Banfield J.F."/>
        </authorList>
    </citation>
    <scope>NUCLEOTIDE SEQUENCE [LARGE SCALE GENOMIC DNA]</scope>
</reference>
<protein>
    <submittedName>
        <fullName evidence="2">Uncharacterized protein</fullName>
    </submittedName>
</protein>
<evidence type="ECO:0000313" key="3">
    <source>
        <dbReference type="Proteomes" id="UP000176547"/>
    </source>
</evidence>
<evidence type="ECO:0000313" key="2">
    <source>
        <dbReference type="EMBL" id="OGE74499.1"/>
    </source>
</evidence>
<organism evidence="2 3">
    <name type="scientific">Candidatus Doudnabacteria bacterium RIFCSPHIGHO2_01_52_17</name>
    <dbReference type="NCBI Taxonomy" id="1817820"/>
    <lineage>
        <taxon>Bacteria</taxon>
        <taxon>Candidatus Doudnaibacteriota</taxon>
    </lineage>
</organism>
<keyword evidence="1" id="KW-1133">Transmembrane helix</keyword>